<feature type="compositionally biased region" description="Low complexity" evidence="1">
    <location>
        <begin position="521"/>
        <end position="531"/>
    </location>
</feature>
<feature type="compositionally biased region" description="Basic and acidic residues" evidence="1">
    <location>
        <begin position="1036"/>
        <end position="1045"/>
    </location>
</feature>
<evidence type="ECO:0000256" key="2">
    <source>
        <dbReference type="SAM" id="SignalP"/>
    </source>
</evidence>
<dbReference type="EMBL" id="ODYU01001151">
    <property type="protein sequence ID" value="SOQ36958.1"/>
    <property type="molecule type" value="Genomic_DNA"/>
</dbReference>
<accession>A0A2H1V7Y0</accession>
<reference evidence="3" key="1">
    <citation type="submission" date="2016-07" db="EMBL/GenBank/DDBJ databases">
        <authorList>
            <person name="Bretaudeau A."/>
        </authorList>
    </citation>
    <scope>NUCLEOTIDE SEQUENCE</scope>
    <source>
        <strain evidence="3">Rice</strain>
        <tissue evidence="3">Whole body</tissue>
    </source>
</reference>
<feature type="compositionally biased region" description="Basic and acidic residues" evidence="1">
    <location>
        <begin position="533"/>
        <end position="542"/>
    </location>
</feature>
<sequence length="1052" mass="120069">MKTILVSSFVFFLSAIYCYDSESSESNRIEVSPFYDTIIYSDIADIINDFENNGVSPFDLFANSDSQSEEGVESLLSEYQRYLEKAHKQRKNYLEKSKTKNKVPMLPRHDQFSKTKSNVEKHDDYVSTNSFYNPSAYKFNPSFNNPLDVFIPINSKGKYMNKQETTALPKGNREEYLPLEKFTFNEKKILDISPILHKSLDPMKSSCFCKSGHIPCDCGCKQCLVRMDTMFKDPLEQLKIHSSDDQRKSLFQHLLPYENSFNKKSEHLIDENMRDVLTDNTLNIRIKIDLQLPKPQEILSRFSKIHSHDRMYDFDDAASKELNTGINLPFPYFNFPVPMEVLGYKRATKYNKDESSSPVHKITIHKKKKSRANNNNKKHRKKVITFHNIKVEQQPLFPNHFNDTNNSDTFKTDYSSNVTNDTGLPSTTLPLSSNVLQFEINSMINKTDDILNETQTEESIYLMVNITNNPYNVTEDTHKIENSIENENFPKKITNTTSKLPSTRKKRDISNVNVTANNNKHQTTKTTQPTKENVNKDKNIGKKADKNTLSDAELLYWPYISPSKETVETKNITTMILENEHKKSKINMSKDTIRQNHTRVLEQAIFGNVDWDDVETVAPAFMSFVGKYIHGVLTFCSQKVCHSMKCANKTCLHRVCRPSDRLNNRGHCAGTNSTDSLASMESIMDLPSNIAFEIVDILQNKMLGKIFGKATFCINAKCITLAASKKNFVKSRCSVKELNAAGHCLNAKIVKIITISSTIEALRDKKKDPVDHVTGDRDIVSDLLNAFNFTMHNNGTQQRRLKVLTHCNKSRTERFVYKGGPGQFKHLFPLRTSVLTVAMRVSKVFTVFFILCSVQCCICKPTIQNDLTEGRGILTSIWDWIKYPFYWWSSGEADQPVTEKLLGSTTLDPNGVVDIRSHNVTIWCNDQTCTTMKCDQWQCKNITCNIYDTDFRGECREYNIITESEPTVTQAPETTTKVDVPIKSTTEKLEIRVPASVTEAIIVENETDKVLTTVEQPLELEAVMSSTVDKVAPENVSKEKVEPANDSRQNLN</sequence>
<feature type="signal peptide" evidence="2">
    <location>
        <begin position="1"/>
        <end position="18"/>
    </location>
</feature>
<evidence type="ECO:0000313" key="3">
    <source>
        <dbReference type="EMBL" id="SOQ36958.1"/>
    </source>
</evidence>
<feature type="compositionally biased region" description="Basic residues" evidence="1">
    <location>
        <begin position="362"/>
        <end position="375"/>
    </location>
</feature>
<gene>
    <name evidence="3" type="ORF">SFRICE_023458</name>
</gene>
<feature type="chain" id="PRO_5013897375" evidence="2">
    <location>
        <begin position="19"/>
        <end position="1052"/>
    </location>
</feature>
<feature type="region of interest" description="Disordered" evidence="1">
    <location>
        <begin position="521"/>
        <end position="542"/>
    </location>
</feature>
<keyword evidence="2" id="KW-0732">Signal</keyword>
<name>A0A2H1V7Y0_SPOFR</name>
<dbReference type="AlphaFoldDB" id="A0A2H1V7Y0"/>
<feature type="region of interest" description="Disordered" evidence="1">
    <location>
        <begin position="1032"/>
        <end position="1052"/>
    </location>
</feature>
<evidence type="ECO:0000256" key="1">
    <source>
        <dbReference type="SAM" id="MobiDB-lite"/>
    </source>
</evidence>
<feature type="region of interest" description="Disordered" evidence="1">
    <location>
        <begin position="352"/>
        <end position="375"/>
    </location>
</feature>
<organism evidence="3">
    <name type="scientific">Spodoptera frugiperda</name>
    <name type="common">Fall armyworm</name>
    <dbReference type="NCBI Taxonomy" id="7108"/>
    <lineage>
        <taxon>Eukaryota</taxon>
        <taxon>Metazoa</taxon>
        <taxon>Ecdysozoa</taxon>
        <taxon>Arthropoda</taxon>
        <taxon>Hexapoda</taxon>
        <taxon>Insecta</taxon>
        <taxon>Pterygota</taxon>
        <taxon>Neoptera</taxon>
        <taxon>Endopterygota</taxon>
        <taxon>Lepidoptera</taxon>
        <taxon>Glossata</taxon>
        <taxon>Ditrysia</taxon>
        <taxon>Noctuoidea</taxon>
        <taxon>Noctuidae</taxon>
        <taxon>Amphipyrinae</taxon>
        <taxon>Spodoptera</taxon>
    </lineage>
</organism>
<protein>
    <submittedName>
        <fullName evidence="3">SFRICE_023458</fullName>
    </submittedName>
</protein>
<proteinExistence type="predicted"/>